<evidence type="ECO:0000256" key="8">
    <source>
        <dbReference type="RuleBase" id="RU004506"/>
    </source>
</evidence>
<evidence type="ECO:0000259" key="9">
    <source>
        <dbReference type="Pfam" id="PF00266"/>
    </source>
</evidence>
<comment type="cofactor">
    <cofactor evidence="1 7">
        <name>pyridoxal 5'-phosphate</name>
        <dbReference type="ChEBI" id="CHEBI:597326"/>
    </cofactor>
</comment>
<evidence type="ECO:0000256" key="7">
    <source>
        <dbReference type="RuleBase" id="RU004504"/>
    </source>
</evidence>
<evidence type="ECO:0000313" key="10">
    <source>
        <dbReference type="EMBL" id="CAA9543326.1"/>
    </source>
</evidence>
<dbReference type="Gene3D" id="3.40.640.10">
    <property type="entry name" value="Type I PLP-dependent aspartate aminotransferase-like (Major domain)"/>
    <property type="match status" value="1"/>
</dbReference>
<accession>A0A6J4UAV4</accession>
<evidence type="ECO:0000256" key="6">
    <source>
        <dbReference type="ARBA" id="ARBA00050776"/>
    </source>
</evidence>
<dbReference type="EC" id="2.8.1.7" evidence="3 8"/>
<keyword evidence="5 8" id="KW-0663">Pyridoxal phosphate</keyword>
<dbReference type="InterPro" id="IPR015421">
    <property type="entry name" value="PyrdxlP-dep_Trfase_major"/>
</dbReference>
<dbReference type="InterPro" id="IPR010970">
    <property type="entry name" value="Cys_dSase_SufS"/>
</dbReference>
<feature type="domain" description="Aminotransferase class V" evidence="9">
    <location>
        <begin position="34"/>
        <end position="404"/>
    </location>
</feature>
<dbReference type="SUPFAM" id="SSF53383">
    <property type="entry name" value="PLP-dependent transferases"/>
    <property type="match status" value="1"/>
</dbReference>
<reference evidence="10" key="1">
    <citation type="submission" date="2020-02" db="EMBL/GenBank/DDBJ databases">
        <authorList>
            <person name="Meier V. D."/>
        </authorList>
    </citation>
    <scope>NUCLEOTIDE SEQUENCE</scope>
    <source>
        <strain evidence="10">AVDCRST_MAG19</strain>
    </source>
</reference>
<comment type="function">
    <text evidence="8">Catalyzes the removal of elemental sulfur and selenium atoms from L-cysteine, L-cystine, L-selenocysteine, and L-selenocystine to produce L-alanine.</text>
</comment>
<dbReference type="NCBIfam" id="TIGR01979">
    <property type="entry name" value="sufS"/>
    <property type="match status" value="1"/>
</dbReference>
<evidence type="ECO:0000256" key="2">
    <source>
        <dbReference type="ARBA" id="ARBA00010447"/>
    </source>
</evidence>
<dbReference type="CDD" id="cd06453">
    <property type="entry name" value="SufS_like"/>
    <property type="match status" value="1"/>
</dbReference>
<dbReference type="Pfam" id="PF00266">
    <property type="entry name" value="Aminotran_5"/>
    <property type="match status" value="1"/>
</dbReference>
<comment type="similarity">
    <text evidence="2 8">Belongs to the class-V pyridoxal-phosphate-dependent aminotransferase family. Csd subfamily.</text>
</comment>
<dbReference type="InterPro" id="IPR015422">
    <property type="entry name" value="PyrdxlP-dep_Trfase_small"/>
</dbReference>
<dbReference type="InterPro" id="IPR020578">
    <property type="entry name" value="Aminotrans_V_PyrdxlP_BS"/>
</dbReference>
<gene>
    <name evidence="10" type="ORF">AVDCRST_MAG19-94</name>
</gene>
<sequence>MSTSTLVTPLDAGAVRADFPILAETNERGQPLTFLDSAASSQKPAAVLDALDSYYRSYNANIHRGVYALSEKATARYEEARHLVADFIGAASPRECVFVRNTTEAINLVAQTWGRRHVGPGDLIVLTVMDHHSNLVPWQMLAEEKGADLAHVRITSDGRLEMDHLDELLRREPKLVAFPHVSNALGTVNDAAEIVRRAHAAGSLVLIDGAQSVPHLPVDVRVLDCDFLAFSGHKMLAPMGSGVLYGKRALLEAMPPFMGGGSMIRKVELGRSTWADVPAKFEAGTPAVGEAIGLGAAVEYLSALGMDRVRDHERELTAYALDRLAEVPDLTVYGPADPNQRSGAVSFTVGDVHPHDVAAILDGENVAVRAGHHCCQPLMRELGLLATTRASFYVYNTEEDVDRLAAALRKATAIFAV</sequence>
<evidence type="ECO:0000256" key="1">
    <source>
        <dbReference type="ARBA" id="ARBA00001933"/>
    </source>
</evidence>
<organism evidence="10">
    <name type="scientific">uncultured Thermomicrobiales bacterium</name>
    <dbReference type="NCBI Taxonomy" id="1645740"/>
    <lineage>
        <taxon>Bacteria</taxon>
        <taxon>Pseudomonadati</taxon>
        <taxon>Thermomicrobiota</taxon>
        <taxon>Thermomicrobia</taxon>
        <taxon>Thermomicrobiales</taxon>
        <taxon>environmental samples</taxon>
    </lineage>
</organism>
<evidence type="ECO:0000256" key="3">
    <source>
        <dbReference type="ARBA" id="ARBA00012239"/>
    </source>
</evidence>
<protein>
    <recommendedName>
        <fullName evidence="3 8">Cysteine desulfurase</fullName>
        <ecNumber evidence="3 8">2.8.1.7</ecNumber>
    </recommendedName>
</protein>
<dbReference type="AlphaFoldDB" id="A0A6J4UAV4"/>
<comment type="catalytic activity">
    <reaction evidence="6 8">
        <text>(sulfur carrier)-H + L-cysteine = (sulfur carrier)-SH + L-alanine</text>
        <dbReference type="Rhea" id="RHEA:43892"/>
        <dbReference type="Rhea" id="RHEA-COMP:14737"/>
        <dbReference type="Rhea" id="RHEA-COMP:14739"/>
        <dbReference type="ChEBI" id="CHEBI:29917"/>
        <dbReference type="ChEBI" id="CHEBI:35235"/>
        <dbReference type="ChEBI" id="CHEBI:57972"/>
        <dbReference type="ChEBI" id="CHEBI:64428"/>
        <dbReference type="EC" id="2.8.1.7"/>
    </reaction>
</comment>
<dbReference type="InterPro" id="IPR000192">
    <property type="entry name" value="Aminotrans_V_dom"/>
</dbReference>
<dbReference type="GO" id="GO:0031071">
    <property type="term" value="F:cysteine desulfurase activity"/>
    <property type="evidence" value="ECO:0007669"/>
    <property type="project" value="UniProtKB-UniRule"/>
</dbReference>
<dbReference type="PANTHER" id="PTHR43586:SF8">
    <property type="entry name" value="CYSTEINE DESULFURASE 1, CHLOROPLASTIC"/>
    <property type="match status" value="1"/>
</dbReference>
<dbReference type="InterPro" id="IPR015424">
    <property type="entry name" value="PyrdxlP-dep_Trfase"/>
</dbReference>
<dbReference type="EMBL" id="CADCWL010000005">
    <property type="protein sequence ID" value="CAA9543326.1"/>
    <property type="molecule type" value="Genomic_DNA"/>
</dbReference>
<dbReference type="Gene3D" id="3.90.1150.10">
    <property type="entry name" value="Aspartate Aminotransferase, domain 1"/>
    <property type="match status" value="1"/>
</dbReference>
<dbReference type="PANTHER" id="PTHR43586">
    <property type="entry name" value="CYSTEINE DESULFURASE"/>
    <property type="match status" value="1"/>
</dbReference>
<dbReference type="PROSITE" id="PS00595">
    <property type="entry name" value="AA_TRANSFER_CLASS_5"/>
    <property type="match status" value="1"/>
</dbReference>
<evidence type="ECO:0000256" key="4">
    <source>
        <dbReference type="ARBA" id="ARBA00022679"/>
    </source>
</evidence>
<dbReference type="GO" id="GO:0030170">
    <property type="term" value="F:pyridoxal phosphate binding"/>
    <property type="evidence" value="ECO:0007669"/>
    <property type="project" value="UniProtKB-UniRule"/>
</dbReference>
<evidence type="ECO:0000256" key="5">
    <source>
        <dbReference type="ARBA" id="ARBA00022898"/>
    </source>
</evidence>
<proteinExistence type="inferred from homology"/>
<name>A0A6J4UAV4_9BACT</name>
<dbReference type="GO" id="GO:0006534">
    <property type="term" value="P:cysteine metabolic process"/>
    <property type="evidence" value="ECO:0007669"/>
    <property type="project" value="UniProtKB-UniRule"/>
</dbReference>
<keyword evidence="4 8" id="KW-0808">Transferase</keyword>